<reference evidence="1" key="1">
    <citation type="submission" date="2020-09" db="EMBL/GenBank/DDBJ databases">
        <title>De no assembly of potato wild relative species, Solanum commersonii.</title>
        <authorList>
            <person name="Cho K."/>
        </authorList>
    </citation>
    <scope>NUCLEOTIDE SEQUENCE</scope>
    <source>
        <strain evidence="1">LZ3.2</strain>
        <tissue evidence="1">Leaf</tissue>
    </source>
</reference>
<accession>A0A9J5VZB2</accession>
<organism evidence="1 2">
    <name type="scientific">Solanum commersonii</name>
    <name type="common">Commerson's wild potato</name>
    <name type="synonym">Commerson's nightshade</name>
    <dbReference type="NCBI Taxonomy" id="4109"/>
    <lineage>
        <taxon>Eukaryota</taxon>
        <taxon>Viridiplantae</taxon>
        <taxon>Streptophyta</taxon>
        <taxon>Embryophyta</taxon>
        <taxon>Tracheophyta</taxon>
        <taxon>Spermatophyta</taxon>
        <taxon>Magnoliopsida</taxon>
        <taxon>eudicotyledons</taxon>
        <taxon>Gunneridae</taxon>
        <taxon>Pentapetalae</taxon>
        <taxon>asterids</taxon>
        <taxon>lamiids</taxon>
        <taxon>Solanales</taxon>
        <taxon>Solanaceae</taxon>
        <taxon>Solanoideae</taxon>
        <taxon>Solaneae</taxon>
        <taxon>Solanum</taxon>
    </lineage>
</organism>
<proteinExistence type="predicted"/>
<evidence type="ECO:0000313" key="1">
    <source>
        <dbReference type="EMBL" id="KAG5568533.1"/>
    </source>
</evidence>
<keyword evidence="2" id="KW-1185">Reference proteome</keyword>
<gene>
    <name evidence="1" type="ORF">H5410_064451</name>
</gene>
<sequence>MKKVVKAIKDITMTIAYVTATAMLVQSIRSDLVQIIWHFYMEHFIGLRMYDVCPLYFFVDHGVSVLRGMLCFYSTYNDVPESIKGTFKLWIMKDYGPDQYICLRIVKCYYTANVHVGYFSSKFISSRGPFDLCPECDTTKRGIVYAESFISPSYS</sequence>
<comment type="caution">
    <text evidence="1">The sequence shown here is derived from an EMBL/GenBank/DDBJ whole genome shotgun (WGS) entry which is preliminary data.</text>
</comment>
<name>A0A9J5VZB2_SOLCO</name>
<dbReference type="AlphaFoldDB" id="A0A9J5VZB2"/>
<evidence type="ECO:0000313" key="2">
    <source>
        <dbReference type="Proteomes" id="UP000824120"/>
    </source>
</evidence>
<protein>
    <submittedName>
        <fullName evidence="1">Uncharacterized protein</fullName>
    </submittedName>
</protein>
<dbReference type="EMBL" id="JACXVP010000098">
    <property type="protein sequence ID" value="KAG5568533.1"/>
    <property type="molecule type" value="Genomic_DNA"/>
</dbReference>
<dbReference type="Proteomes" id="UP000824120">
    <property type="component" value="Unassembled WGS sequence"/>
</dbReference>